<dbReference type="GO" id="GO:0000155">
    <property type="term" value="F:phosphorelay sensor kinase activity"/>
    <property type="evidence" value="ECO:0007669"/>
    <property type="project" value="InterPro"/>
</dbReference>
<keyword evidence="4" id="KW-0808">Transferase</keyword>
<dbReference type="PROSITE" id="PS50112">
    <property type="entry name" value="PAS"/>
    <property type="match status" value="1"/>
</dbReference>
<dbReference type="GO" id="GO:0005524">
    <property type="term" value="F:ATP binding"/>
    <property type="evidence" value="ECO:0007669"/>
    <property type="project" value="UniProtKB-KW"/>
</dbReference>
<dbReference type="SUPFAM" id="SSF55785">
    <property type="entry name" value="PYP-like sensor domain (PAS domain)"/>
    <property type="match status" value="1"/>
</dbReference>
<dbReference type="Pfam" id="PF02518">
    <property type="entry name" value="HATPase_c"/>
    <property type="match status" value="1"/>
</dbReference>
<dbReference type="InterPro" id="IPR035965">
    <property type="entry name" value="PAS-like_dom_sf"/>
</dbReference>
<dbReference type="CDD" id="cd17574">
    <property type="entry name" value="REC_OmpR"/>
    <property type="match status" value="1"/>
</dbReference>
<evidence type="ECO:0000313" key="13">
    <source>
        <dbReference type="EMBL" id="CUS02117.2"/>
    </source>
</evidence>
<dbReference type="SMART" id="SM00448">
    <property type="entry name" value="REC"/>
    <property type="match status" value="1"/>
</dbReference>
<keyword evidence="3 9" id="KW-0597">Phosphoprotein</keyword>
<dbReference type="PROSITE" id="PS50109">
    <property type="entry name" value="HIS_KIN"/>
    <property type="match status" value="1"/>
</dbReference>
<dbReference type="Pfam" id="PF00512">
    <property type="entry name" value="HisKA"/>
    <property type="match status" value="1"/>
</dbReference>
<organism evidence="13 14">
    <name type="scientific">Candidatus Promineifilum breve</name>
    <dbReference type="NCBI Taxonomy" id="1806508"/>
    <lineage>
        <taxon>Bacteria</taxon>
        <taxon>Bacillati</taxon>
        <taxon>Chloroflexota</taxon>
        <taxon>Ardenticatenia</taxon>
        <taxon>Candidatus Promineifilales</taxon>
        <taxon>Candidatus Promineifilaceae</taxon>
        <taxon>Candidatus Promineifilum</taxon>
    </lineage>
</organism>
<dbReference type="Pfam" id="PF13185">
    <property type="entry name" value="GAF_2"/>
    <property type="match status" value="1"/>
</dbReference>
<dbReference type="InterPro" id="IPR029016">
    <property type="entry name" value="GAF-like_dom_sf"/>
</dbReference>
<accession>A0A170PDN4</accession>
<dbReference type="AlphaFoldDB" id="A0A170PDN4"/>
<evidence type="ECO:0000256" key="3">
    <source>
        <dbReference type="ARBA" id="ARBA00022553"/>
    </source>
</evidence>
<keyword evidence="6 13" id="KW-0418">Kinase</keyword>
<evidence type="ECO:0000256" key="6">
    <source>
        <dbReference type="ARBA" id="ARBA00022777"/>
    </source>
</evidence>
<evidence type="ECO:0000256" key="9">
    <source>
        <dbReference type="PROSITE-ProRule" id="PRU00169"/>
    </source>
</evidence>
<dbReference type="Gene3D" id="3.40.50.2300">
    <property type="match status" value="1"/>
</dbReference>
<evidence type="ECO:0000259" key="10">
    <source>
        <dbReference type="PROSITE" id="PS50109"/>
    </source>
</evidence>
<dbReference type="Proteomes" id="UP000215027">
    <property type="component" value="Chromosome I"/>
</dbReference>
<dbReference type="InterPro" id="IPR003594">
    <property type="entry name" value="HATPase_dom"/>
</dbReference>
<keyword evidence="14" id="KW-1185">Reference proteome</keyword>
<dbReference type="Pfam" id="PF08448">
    <property type="entry name" value="PAS_4"/>
    <property type="match status" value="1"/>
</dbReference>
<dbReference type="InterPro" id="IPR005467">
    <property type="entry name" value="His_kinase_dom"/>
</dbReference>
<keyword evidence="8" id="KW-0902">Two-component regulatory system</keyword>
<comment type="catalytic activity">
    <reaction evidence="1">
        <text>ATP + protein L-histidine = ADP + protein N-phospho-L-histidine.</text>
        <dbReference type="EC" id="2.7.13.3"/>
    </reaction>
</comment>
<feature type="domain" description="Histidine kinase" evidence="10">
    <location>
        <begin position="496"/>
        <end position="710"/>
    </location>
</feature>
<dbReference type="PRINTS" id="PR00344">
    <property type="entry name" value="BCTRLSENSOR"/>
</dbReference>
<dbReference type="InterPro" id="IPR001789">
    <property type="entry name" value="Sig_transdc_resp-reg_receiver"/>
</dbReference>
<dbReference type="EMBL" id="LN890655">
    <property type="protein sequence ID" value="CUS02117.2"/>
    <property type="molecule type" value="Genomic_DNA"/>
</dbReference>
<evidence type="ECO:0000259" key="12">
    <source>
        <dbReference type="PROSITE" id="PS50112"/>
    </source>
</evidence>
<evidence type="ECO:0000256" key="5">
    <source>
        <dbReference type="ARBA" id="ARBA00022741"/>
    </source>
</evidence>
<dbReference type="SUPFAM" id="SSF55874">
    <property type="entry name" value="ATPase domain of HSP90 chaperone/DNA topoisomerase II/histidine kinase"/>
    <property type="match status" value="1"/>
</dbReference>
<dbReference type="SUPFAM" id="SSF52172">
    <property type="entry name" value="CheY-like"/>
    <property type="match status" value="1"/>
</dbReference>
<dbReference type="CDD" id="cd00082">
    <property type="entry name" value="HisKA"/>
    <property type="match status" value="1"/>
</dbReference>
<keyword evidence="7" id="KW-0067">ATP-binding</keyword>
<feature type="domain" description="PAS" evidence="12">
    <location>
        <begin position="358"/>
        <end position="403"/>
    </location>
</feature>
<dbReference type="Gene3D" id="3.30.450.20">
    <property type="entry name" value="PAS domain"/>
    <property type="match status" value="1"/>
</dbReference>
<protein>
    <recommendedName>
        <fullName evidence="2">histidine kinase</fullName>
        <ecNumber evidence="2">2.7.13.3</ecNumber>
    </recommendedName>
</protein>
<dbReference type="InterPro" id="IPR003661">
    <property type="entry name" value="HisK_dim/P_dom"/>
</dbReference>
<evidence type="ECO:0000256" key="4">
    <source>
        <dbReference type="ARBA" id="ARBA00022679"/>
    </source>
</evidence>
<proteinExistence type="predicted"/>
<gene>
    <name evidence="13" type="ORF">CFX0092_A0236</name>
</gene>
<reference evidence="13" key="1">
    <citation type="submission" date="2016-01" db="EMBL/GenBank/DDBJ databases">
        <authorList>
            <person name="Mcilroy J.S."/>
            <person name="Karst M S."/>
            <person name="Albertsen M."/>
        </authorList>
    </citation>
    <scope>NUCLEOTIDE SEQUENCE</scope>
    <source>
        <strain evidence="13">Cfx-K</strain>
    </source>
</reference>
<dbReference type="Pfam" id="PF00072">
    <property type="entry name" value="Response_reg"/>
    <property type="match status" value="1"/>
</dbReference>
<dbReference type="RefSeq" id="WP_095041769.1">
    <property type="nucleotide sequence ID" value="NZ_LN890655.1"/>
</dbReference>
<dbReference type="SUPFAM" id="SSF55781">
    <property type="entry name" value="GAF domain-like"/>
    <property type="match status" value="1"/>
</dbReference>
<evidence type="ECO:0000256" key="1">
    <source>
        <dbReference type="ARBA" id="ARBA00000085"/>
    </source>
</evidence>
<dbReference type="InterPro" id="IPR013656">
    <property type="entry name" value="PAS_4"/>
</dbReference>
<dbReference type="InterPro" id="IPR004358">
    <property type="entry name" value="Sig_transdc_His_kin-like_C"/>
</dbReference>
<dbReference type="Gene3D" id="1.10.287.130">
    <property type="match status" value="1"/>
</dbReference>
<dbReference type="SMART" id="SM00065">
    <property type="entry name" value="GAF"/>
    <property type="match status" value="1"/>
</dbReference>
<evidence type="ECO:0000256" key="2">
    <source>
        <dbReference type="ARBA" id="ARBA00012438"/>
    </source>
</evidence>
<sequence>MARTIGGEAGEQLLEHSGHAALEKKAAEPAPRLRDSGDRAAVNPAAARILVVDDEVDIADSLSEFLTRKEGYRVEIVQDGRQAIAYLEKTIGTALEVDLVLLDMRMPGLSGLDVLDWIRGHPKLRYTRVVLLTAAASNDEKVQALSAGADDYITKPYYMQELLARVKTILRTQQLEKQLHQQSRQLAELNRISQAVAATLETSQVYATAIRGVDAVLEVEMAAVLIVEGGRLHCQHVRHYKGAIPSHIFPSTDKGAGILGLAWSEQETICLNHVAADTRYDPTRDSPIGYSVRSMLATPLTVRGRPVGVLAAYNKRTGEFTEVDIDLFSSLASSVSEAIENAWLFQRVRLRHQELLEGRNTLQALIDGIPDPIYTISDDWKLVVVNKAKADQLGATPESLSGRICFRVFYNRQQPCEHCTVALTLNDKAEQHWPVRWIEEDHLPREWEVSAYPIPGKQASSARAVLVWQDKTEERRLENSLMQAGKLAAIGQLAAGVAHEINNPLTAINANAQMLKMVMPVEDENYESVDLIVRAGERAAKVVRGLLDFARQEQYSFTTGDLTESIQEALDLVNYQLQSAKITVTKDFDDALPYIVASWEHLKSVWLNLLLNARDALLHTNGNRQLEVIARPNKDGQTIQVVIHDNGKGMTSAETLHIFEPFYTTKGPGQGTGLGLATCHRIIEQHSGEISVASKVGEGTSFLITLPIQRPDSSASGFYLK</sequence>
<dbReference type="Gene3D" id="3.30.450.40">
    <property type="match status" value="1"/>
</dbReference>
<feature type="modified residue" description="4-aspartylphosphate" evidence="9">
    <location>
        <position position="103"/>
    </location>
</feature>
<dbReference type="SMART" id="SM00387">
    <property type="entry name" value="HATPase_c"/>
    <property type="match status" value="1"/>
</dbReference>
<dbReference type="EC" id="2.7.13.3" evidence="2"/>
<evidence type="ECO:0000256" key="7">
    <source>
        <dbReference type="ARBA" id="ARBA00022840"/>
    </source>
</evidence>
<dbReference type="SMART" id="SM00388">
    <property type="entry name" value="HisKA"/>
    <property type="match status" value="1"/>
</dbReference>
<feature type="domain" description="Response regulatory" evidence="11">
    <location>
        <begin position="48"/>
        <end position="170"/>
    </location>
</feature>
<dbReference type="InterPro" id="IPR036890">
    <property type="entry name" value="HATPase_C_sf"/>
</dbReference>
<dbReference type="SUPFAM" id="SSF47384">
    <property type="entry name" value="Homodimeric domain of signal transducing histidine kinase"/>
    <property type="match status" value="1"/>
</dbReference>
<dbReference type="InterPro" id="IPR000014">
    <property type="entry name" value="PAS"/>
</dbReference>
<dbReference type="PROSITE" id="PS50110">
    <property type="entry name" value="RESPONSE_REGULATORY"/>
    <property type="match status" value="1"/>
</dbReference>
<keyword evidence="5" id="KW-0547">Nucleotide-binding</keyword>
<dbReference type="KEGG" id="pbf:CFX0092_A0236"/>
<evidence type="ECO:0000259" key="11">
    <source>
        <dbReference type="PROSITE" id="PS50110"/>
    </source>
</evidence>
<evidence type="ECO:0000256" key="8">
    <source>
        <dbReference type="ARBA" id="ARBA00023012"/>
    </source>
</evidence>
<dbReference type="InterPro" id="IPR011006">
    <property type="entry name" value="CheY-like_superfamily"/>
</dbReference>
<dbReference type="PANTHER" id="PTHR43065:SF10">
    <property type="entry name" value="PEROXIDE STRESS-ACTIVATED HISTIDINE KINASE MAK3"/>
    <property type="match status" value="1"/>
</dbReference>
<name>A0A170PDN4_9CHLR</name>
<dbReference type="InterPro" id="IPR003018">
    <property type="entry name" value="GAF"/>
</dbReference>
<evidence type="ECO:0000313" key="14">
    <source>
        <dbReference type="Proteomes" id="UP000215027"/>
    </source>
</evidence>
<dbReference type="Gene3D" id="3.30.565.10">
    <property type="entry name" value="Histidine kinase-like ATPase, C-terminal domain"/>
    <property type="match status" value="1"/>
</dbReference>
<dbReference type="InterPro" id="IPR036097">
    <property type="entry name" value="HisK_dim/P_sf"/>
</dbReference>
<dbReference type="PANTHER" id="PTHR43065">
    <property type="entry name" value="SENSOR HISTIDINE KINASE"/>
    <property type="match status" value="1"/>
</dbReference>
<dbReference type="OrthoDB" id="9784397at2"/>